<sequence length="93" mass="10241">MKEWCKADTKNKLVTAGDFISLSFKEELLKPELIKALKEYGLSGLKVMAEEMVTALDTAACEGKKASKELIPTKVSDLASMSMILMGWIGKKE</sequence>
<protein>
    <submittedName>
        <fullName evidence="1">Uncharacterized protein</fullName>
    </submittedName>
</protein>
<organism evidence="1 2">
    <name type="scientific">Avibacterium endocarditidis</name>
    <dbReference type="NCBI Taxonomy" id="380674"/>
    <lineage>
        <taxon>Bacteria</taxon>
        <taxon>Pseudomonadati</taxon>
        <taxon>Pseudomonadota</taxon>
        <taxon>Gammaproteobacteria</taxon>
        <taxon>Pasteurellales</taxon>
        <taxon>Pasteurellaceae</taxon>
        <taxon>Avibacterium</taxon>
    </lineage>
</organism>
<evidence type="ECO:0000313" key="2">
    <source>
        <dbReference type="Proteomes" id="UP000237229"/>
    </source>
</evidence>
<reference evidence="1 2" key="1">
    <citation type="submission" date="2018-02" db="EMBL/GenBank/DDBJ databases">
        <title>Classification genera of Pasteurellaceae by whole genome sequence comparison.</title>
        <authorList>
            <person name="Christensen H."/>
        </authorList>
    </citation>
    <scope>NUCLEOTIDE SEQUENCE [LARGE SCALE GENOMIC DNA]</scope>
    <source>
        <strain evidence="1 2">20186H4H1</strain>
    </source>
</reference>
<dbReference type="EMBL" id="PQVI01000152">
    <property type="protein sequence ID" value="POY41605.1"/>
    <property type="molecule type" value="Genomic_DNA"/>
</dbReference>
<dbReference type="Proteomes" id="UP000237229">
    <property type="component" value="Unassembled WGS sequence"/>
</dbReference>
<keyword evidence="2" id="KW-1185">Reference proteome</keyword>
<comment type="caution">
    <text evidence="1">The sequence shown here is derived from an EMBL/GenBank/DDBJ whole genome shotgun (WGS) entry which is preliminary data.</text>
</comment>
<gene>
    <name evidence="1" type="ORF">C3Z13_11115</name>
</gene>
<accession>A0ABX4ZQX5</accession>
<proteinExistence type="predicted"/>
<dbReference type="RefSeq" id="WP_103855947.1">
    <property type="nucleotide sequence ID" value="NZ_CBCSDH010000005.1"/>
</dbReference>
<evidence type="ECO:0000313" key="1">
    <source>
        <dbReference type="EMBL" id="POY41605.1"/>
    </source>
</evidence>
<name>A0ABX4ZQX5_9PAST</name>